<name>A0A1I7RW74_BURXY</name>
<keyword evidence="5 9" id="KW-0472">Membrane</keyword>
<dbReference type="Proteomes" id="UP000095284">
    <property type="component" value="Unplaced"/>
</dbReference>
<dbReference type="PANTHER" id="PTHR31885:SF6">
    <property type="entry name" value="GH04784P"/>
    <property type="match status" value="1"/>
</dbReference>
<dbReference type="GO" id="GO:0016020">
    <property type="term" value="C:membrane"/>
    <property type="evidence" value="ECO:0007669"/>
    <property type="project" value="UniProtKB-SubCell"/>
</dbReference>
<keyword evidence="4 9" id="KW-1133">Transmembrane helix</keyword>
<comment type="similarity">
    <text evidence="2">Belongs to the TMEM86 family.</text>
</comment>
<dbReference type="InterPro" id="IPR012506">
    <property type="entry name" value="TMEM86B-like"/>
</dbReference>
<comment type="catalytic activity">
    <reaction evidence="7">
        <text>a 1-O-(1Z-alkenyl)-sn-glycero-3-phosphoethanolamine + H2O = a 2,3-saturated aldehyde + sn-glycero-3-phosphoethanolamine</text>
        <dbReference type="Rhea" id="RHEA:16905"/>
        <dbReference type="ChEBI" id="CHEBI:15377"/>
        <dbReference type="ChEBI" id="CHEBI:73359"/>
        <dbReference type="ChEBI" id="CHEBI:77288"/>
        <dbReference type="ChEBI" id="CHEBI:143890"/>
        <dbReference type="EC" id="3.3.2.2"/>
    </reaction>
</comment>
<comment type="catalytic activity">
    <reaction evidence="8">
        <text>a 1-O-(1Z-alkenyl)-sn-glycero-3-phosphocholine + H2O = a 2,3-saturated aldehyde + sn-glycerol 3-phosphocholine</text>
        <dbReference type="Rhea" id="RHEA:22544"/>
        <dbReference type="ChEBI" id="CHEBI:15377"/>
        <dbReference type="ChEBI" id="CHEBI:16870"/>
        <dbReference type="ChEBI" id="CHEBI:73359"/>
        <dbReference type="ChEBI" id="CHEBI:77287"/>
        <dbReference type="EC" id="3.3.2.2"/>
    </reaction>
</comment>
<dbReference type="WBParaSite" id="BXY_0498700.1">
    <property type="protein sequence ID" value="BXY_0498700.1"/>
    <property type="gene ID" value="BXY_0498700"/>
</dbReference>
<evidence type="ECO:0000313" key="12">
    <source>
        <dbReference type="Proteomes" id="UP000659654"/>
    </source>
</evidence>
<evidence type="ECO:0000313" key="11">
    <source>
        <dbReference type="Proteomes" id="UP000095284"/>
    </source>
</evidence>
<sequence length="254" mass="28464">MSDDAGRIESLKSFVKKMRLPSVKELMDFKAPLIAFSSLIAYFYQSTDGFVQKDIIKYCTLKATPIWFLAAIAHYSDPKGKDSTRTRLALGLLFGGVGDFLLSTNDAGFELGIIAFGLCHIFYIAYFGSKLAEFSTPVTIFSLLYAFMVNHFLVIPKLWHDPLRMVLIIAYSFVISAAVIVAGSLFHHGSKDGRKGRGYMALIVGYCLFFVSDTVILLSELQYTFPHAHEFILFTYYAAQYLIFDNALTTENLA</sequence>
<keyword evidence="12" id="KW-1185">Reference proteome</keyword>
<reference evidence="13" key="1">
    <citation type="submission" date="2016-11" db="UniProtKB">
        <authorList>
            <consortium name="WormBaseParasite"/>
        </authorList>
    </citation>
    <scope>IDENTIFICATION</scope>
</reference>
<dbReference type="OrthoDB" id="2133758at2759"/>
<dbReference type="eggNOG" id="KOG4804">
    <property type="taxonomic scope" value="Eukaryota"/>
</dbReference>
<evidence type="ECO:0000256" key="1">
    <source>
        <dbReference type="ARBA" id="ARBA00004141"/>
    </source>
</evidence>
<evidence type="ECO:0000256" key="8">
    <source>
        <dbReference type="ARBA" id="ARBA00049560"/>
    </source>
</evidence>
<evidence type="ECO:0000313" key="13">
    <source>
        <dbReference type="WBParaSite" id="BXY_0498700.1"/>
    </source>
</evidence>
<dbReference type="Proteomes" id="UP000582659">
    <property type="component" value="Unassembled WGS sequence"/>
</dbReference>
<evidence type="ECO:0000256" key="6">
    <source>
        <dbReference type="ARBA" id="ARBA00035673"/>
    </source>
</evidence>
<accession>A0A1I7RW74</accession>
<evidence type="ECO:0000256" key="2">
    <source>
        <dbReference type="ARBA" id="ARBA00007375"/>
    </source>
</evidence>
<dbReference type="EC" id="3.3.2.2" evidence="6"/>
<feature type="transmembrane region" description="Helical" evidence="9">
    <location>
        <begin position="165"/>
        <end position="186"/>
    </location>
</feature>
<gene>
    <name evidence="10" type="ORF">BXYJ_LOCUS3609</name>
</gene>
<protein>
    <recommendedName>
        <fullName evidence="6">lysoplasmalogenase</fullName>
        <ecNumber evidence="6">3.3.2.2</ecNumber>
    </recommendedName>
</protein>
<evidence type="ECO:0000256" key="9">
    <source>
        <dbReference type="SAM" id="Phobius"/>
    </source>
</evidence>
<evidence type="ECO:0000313" key="10">
    <source>
        <dbReference type="EMBL" id="CAD5214597.1"/>
    </source>
</evidence>
<dbReference type="AlphaFoldDB" id="A0A1I7RW74"/>
<keyword evidence="3 9" id="KW-0812">Transmembrane</keyword>
<evidence type="ECO:0000256" key="4">
    <source>
        <dbReference type="ARBA" id="ARBA00022989"/>
    </source>
</evidence>
<feature type="transmembrane region" description="Helical" evidence="9">
    <location>
        <begin position="140"/>
        <end position="159"/>
    </location>
</feature>
<dbReference type="EMBL" id="CAJFDI010000002">
    <property type="protein sequence ID" value="CAD5214597.1"/>
    <property type="molecule type" value="Genomic_DNA"/>
</dbReference>
<dbReference type="GO" id="GO:0047408">
    <property type="term" value="F:alkenylglycerophosphocholine hydrolase activity"/>
    <property type="evidence" value="ECO:0007669"/>
    <property type="project" value="UniProtKB-EC"/>
</dbReference>
<reference evidence="10" key="2">
    <citation type="submission" date="2020-09" db="EMBL/GenBank/DDBJ databases">
        <authorList>
            <person name="Kikuchi T."/>
        </authorList>
    </citation>
    <scope>NUCLEOTIDE SEQUENCE</scope>
    <source>
        <strain evidence="10">Ka4C1</strain>
    </source>
</reference>
<organism evidence="11 13">
    <name type="scientific">Bursaphelenchus xylophilus</name>
    <name type="common">Pinewood nematode worm</name>
    <name type="synonym">Aphelenchoides xylophilus</name>
    <dbReference type="NCBI Taxonomy" id="6326"/>
    <lineage>
        <taxon>Eukaryota</taxon>
        <taxon>Metazoa</taxon>
        <taxon>Ecdysozoa</taxon>
        <taxon>Nematoda</taxon>
        <taxon>Chromadorea</taxon>
        <taxon>Rhabditida</taxon>
        <taxon>Tylenchina</taxon>
        <taxon>Tylenchomorpha</taxon>
        <taxon>Aphelenchoidea</taxon>
        <taxon>Aphelenchoididae</taxon>
        <taxon>Bursaphelenchus</taxon>
    </lineage>
</organism>
<dbReference type="Proteomes" id="UP000659654">
    <property type="component" value="Unassembled WGS sequence"/>
</dbReference>
<evidence type="ECO:0000256" key="3">
    <source>
        <dbReference type="ARBA" id="ARBA00022692"/>
    </source>
</evidence>
<feature type="transmembrane region" description="Helical" evidence="9">
    <location>
        <begin position="198"/>
        <end position="218"/>
    </location>
</feature>
<proteinExistence type="inferred from homology"/>
<evidence type="ECO:0000256" key="7">
    <source>
        <dbReference type="ARBA" id="ARBA00049458"/>
    </source>
</evidence>
<dbReference type="Pfam" id="PF07947">
    <property type="entry name" value="YhhN"/>
    <property type="match status" value="1"/>
</dbReference>
<comment type="subcellular location">
    <subcellularLocation>
        <location evidence="1">Membrane</location>
        <topology evidence="1">Multi-pass membrane protein</topology>
    </subcellularLocation>
</comment>
<feature type="transmembrane region" description="Helical" evidence="9">
    <location>
        <begin position="111"/>
        <end position="128"/>
    </location>
</feature>
<evidence type="ECO:0000256" key="5">
    <source>
        <dbReference type="ARBA" id="ARBA00023136"/>
    </source>
</evidence>
<dbReference type="PANTHER" id="PTHR31885">
    <property type="entry name" value="GH04784P"/>
    <property type="match status" value="1"/>
</dbReference>
<dbReference type="EMBL" id="CAJFCV020000002">
    <property type="protein sequence ID" value="CAG9095224.1"/>
    <property type="molecule type" value="Genomic_DNA"/>
</dbReference>